<evidence type="ECO:0000256" key="1">
    <source>
        <dbReference type="SAM" id="MobiDB-lite"/>
    </source>
</evidence>
<feature type="compositionally biased region" description="Polar residues" evidence="1">
    <location>
        <begin position="132"/>
        <end position="142"/>
    </location>
</feature>
<feature type="compositionally biased region" description="Low complexity" evidence="1">
    <location>
        <begin position="362"/>
        <end position="374"/>
    </location>
</feature>
<evidence type="ECO:0000313" key="3">
    <source>
        <dbReference type="Proteomes" id="UP000324222"/>
    </source>
</evidence>
<gene>
    <name evidence="2" type="ORF">E2C01_007875</name>
</gene>
<organism evidence="2 3">
    <name type="scientific">Portunus trituberculatus</name>
    <name type="common">Swimming crab</name>
    <name type="synonym">Neptunus trituberculatus</name>
    <dbReference type="NCBI Taxonomy" id="210409"/>
    <lineage>
        <taxon>Eukaryota</taxon>
        <taxon>Metazoa</taxon>
        <taxon>Ecdysozoa</taxon>
        <taxon>Arthropoda</taxon>
        <taxon>Crustacea</taxon>
        <taxon>Multicrustacea</taxon>
        <taxon>Malacostraca</taxon>
        <taxon>Eumalacostraca</taxon>
        <taxon>Eucarida</taxon>
        <taxon>Decapoda</taxon>
        <taxon>Pleocyemata</taxon>
        <taxon>Brachyura</taxon>
        <taxon>Eubrachyura</taxon>
        <taxon>Portunoidea</taxon>
        <taxon>Portunidae</taxon>
        <taxon>Portuninae</taxon>
        <taxon>Portunus</taxon>
    </lineage>
</organism>
<proteinExistence type="predicted"/>
<feature type="compositionally biased region" description="Basic and acidic residues" evidence="1">
    <location>
        <begin position="65"/>
        <end position="111"/>
    </location>
</feature>
<reference evidence="2 3" key="1">
    <citation type="submission" date="2019-05" db="EMBL/GenBank/DDBJ databases">
        <title>Another draft genome of Portunus trituberculatus and its Hox gene families provides insights of decapod evolution.</title>
        <authorList>
            <person name="Jeong J.-H."/>
            <person name="Song I."/>
            <person name="Kim S."/>
            <person name="Choi T."/>
            <person name="Kim D."/>
            <person name="Ryu S."/>
            <person name="Kim W."/>
        </authorList>
    </citation>
    <scope>NUCLEOTIDE SEQUENCE [LARGE SCALE GENOMIC DNA]</scope>
    <source>
        <tissue evidence="2">Muscle</tissue>
    </source>
</reference>
<comment type="caution">
    <text evidence="2">The sequence shown here is derived from an EMBL/GenBank/DDBJ whole genome shotgun (WGS) entry which is preliminary data.</text>
</comment>
<keyword evidence="3" id="KW-1185">Reference proteome</keyword>
<feature type="compositionally biased region" description="Polar residues" evidence="1">
    <location>
        <begin position="232"/>
        <end position="241"/>
    </location>
</feature>
<name>A0A5B7CZB4_PORTR</name>
<feature type="compositionally biased region" description="Basic and acidic residues" evidence="1">
    <location>
        <begin position="294"/>
        <end position="354"/>
    </location>
</feature>
<feature type="region of interest" description="Disordered" evidence="1">
    <location>
        <begin position="48"/>
        <end position="388"/>
    </location>
</feature>
<sequence>MNKLMVPGRRASTTLKKEGEDTVENQKLSLDVPVNMFSKDSIKKLSSTIASEDKSGRKAPVIMKTESETKKSEAPAGIKKLDVTKVAKEDAKVQQKEAPVIDRSLKNKEQSVAHPTAPVPQTEAGIMKPSQVKATGSIPASNQQKPQEKPQEKSSAPAPPKPKLVNDFPIIQTPPPVAPTAQRRAPEPERRPAPARVQQVKQPEESKPTFTGTADLESMDFVRRPTRPPPQQNVTPSITVIPSTPKPSDVPVPPSPTHDIIVKKASANTPPTSQPKETPKPAEPSASKPQPPKAKPEEPKPKPAEPKAKPEEPKPKPAEPKAKPEEPKPKPAEPKEKPKEKAAAPKAPAEKSQEQKPSTPPAAAFQNNSSSSANEPLIKAEPKKGGWL</sequence>
<evidence type="ECO:0000313" key="2">
    <source>
        <dbReference type="EMBL" id="MPC15092.1"/>
    </source>
</evidence>
<dbReference type="Proteomes" id="UP000324222">
    <property type="component" value="Unassembled WGS sequence"/>
</dbReference>
<feature type="compositionally biased region" description="Basic and acidic residues" evidence="1">
    <location>
        <begin position="378"/>
        <end position="388"/>
    </location>
</feature>
<dbReference type="OrthoDB" id="2373987at2759"/>
<feature type="region of interest" description="Disordered" evidence="1">
    <location>
        <begin position="1"/>
        <end position="22"/>
    </location>
</feature>
<accession>A0A5B7CZB4</accession>
<feature type="compositionally biased region" description="Pro residues" evidence="1">
    <location>
        <begin position="244"/>
        <end position="256"/>
    </location>
</feature>
<dbReference type="EMBL" id="VSRR010000401">
    <property type="protein sequence ID" value="MPC15092.1"/>
    <property type="molecule type" value="Genomic_DNA"/>
</dbReference>
<dbReference type="AlphaFoldDB" id="A0A5B7CZB4"/>
<feature type="compositionally biased region" description="Polar residues" evidence="1">
    <location>
        <begin position="266"/>
        <end position="276"/>
    </location>
</feature>
<protein>
    <submittedName>
        <fullName evidence="2">Uncharacterized protein</fullName>
    </submittedName>
</protein>